<evidence type="ECO:0000256" key="4">
    <source>
        <dbReference type="ARBA" id="ARBA00022475"/>
    </source>
</evidence>
<dbReference type="InterPro" id="IPR037294">
    <property type="entry name" value="ABC_BtuC-like"/>
</dbReference>
<feature type="transmembrane region" description="Helical" evidence="8">
    <location>
        <begin position="71"/>
        <end position="90"/>
    </location>
</feature>
<dbReference type="CDD" id="cd06550">
    <property type="entry name" value="TM_ABC_iron-siderophores_like"/>
    <property type="match status" value="1"/>
</dbReference>
<reference evidence="9" key="2">
    <citation type="journal article" date="2021" name="PeerJ">
        <title>Extensive microbial diversity within the chicken gut microbiome revealed by metagenomics and culture.</title>
        <authorList>
            <person name="Gilroy R."/>
            <person name="Ravi A."/>
            <person name="Getino M."/>
            <person name="Pursley I."/>
            <person name="Horton D.L."/>
            <person name="Alikhan N.F."/>
            <person name="Baker D."/>
            <person name="Gharbi K."/>
            <person name="Hall N."/>
            <person name="Watson M."/>
            <person name="Adriaenssens E.M."/>
            <person name="Foster-Nyarko E."/>
            <person name="Jarju S."/>
            <person name="Secka A."/>
            <person name="Antonio M."/>
            <person name="Oren A."/>
            <person name="Chaudhuri R.R."/>
            <person name="La Ragione R."/>
            <person name="Hildebrand F."/>
            <person name="Pallen M.J."/>
        </authorList>
    </citation>
    <scope>NUCLEOTIDE SEQUENCE</scope>
    <source>
        <strain evidence="9">CHK189-12415</strain>
    </source>
</reference>
<sequence length="339" mass="35358">MKTRKKLPPGVILGILGGALLLVILFSFPLGRYPVSVPQLMQQLMSDLFGTPAPADENLARVIYRIRLPRILLAVLAGGSLSAAGAAYQGVFQNPMASPDLLGASSGASFGAALGIILGLPSGGVTGLAFFMSLLTVLAAWLVSRASKGSRVMTLVLSGMMVSSLFTAGTSYLKLVADPEDQLQEITYWLMGSLSGADWGDFRTALLPAAIGITILLLLRWRLGVLTLGDEEAEALGVKPERVRAAAVLAATLLTAAAIASCGTIGWVGLIIPHLAGRLTGQSYRYRLTGSILLGGAFLLAADNIARSALPVEIPIGILTAFAGAPFFLWLMVKGGRKG</sequence>
<dbReference type="EMBL" id="DVHA01000089">
    <property type="protein sequence ID" value="HIR60451.1"/>
    <property type="molecule type" value="Genomic_DNA"/>
</dbReference>
<feature type="transmembrane region" description="Helical" evidence="8">
    <location>
        <begin position="284"/>
        <end position="302"/>
    </location>
</feature>
<evidence type="ECO:0000256" key="6">
    <source>
        <dbReference type="ARBA" id="ARBA00022989"/>
    </source>
</evidence>
<dbReference type="AlphaFoldDB" id="A0A9D1DX28"/>
<dbReference type="FunFam" id="1.10.3470.10:FF:000001">
    <property type="entry name" value="Vitamin B12 ABC transporter permease BtuC"/>
    <property type="match status" value="1"/>
</dbReference>
<comment type="subcellular location">
    <subcellularLocation>
        <location evidence="1">Cell membrane</location>
        <topology evidence="1">Multi-pass membrane protein</topology>
    </subcellularLocation>
</comment>
<dbReference type="Pfam" id="PF01032">
    <property type="entry name" value="FecCD"/>
    <property type="match status" value="1"/>
</dbReference>
<evidence type="ECO:0000256" key="5">
    <source>
        <dbReference type="ARBA" id="ARBA00022692"/>
    </source>
</evidence>
<keyword evidence="5 8" id="KW-0812">Transmembrane</keyword>
<dbReference type="Proteomes" id="UP000824241">
    <property type="component" value="Unassembled WGS sequence"/>
</dbReference>
<comment type="caution">
    <text evidence="9">The sequence shown here is derived from an EMBL/GenBank/DDBJ whole genome shotgun (WGS) entry which is preliminary data.</text>
</comment>
<name>A0A9D1DX28_9FIRM</name>
<feature type="transmembrane region" description="Helical" evidence="8">
    <location>
        <begin position="12"/>
        <end position="31"/>
    </location>
</feature>
<feature type="transmembrane region" description="Helical" evidence="8">
    <location>
        <begin position="202"/>
        <end position="219"/>
    </location>
</feature>
<evidence type="ECO:0000256" key="8">
    <source>
        <dbReference type="SAM" id="Phobius"/>
    </source>
</evidence>
<keyword evidence="7 8" id="KW-0472">Membrane</keyword>
<accession>A0A9D1DX28</accession>
<feature type="transmembrane region" description="Helical" evidence="8">
    <location>
        <begin position="155"/>
        <end position="173"/>
    </location>
</feature>
<organism evidence="9 10">
    <name type="scientific">Candidatus Faecivivens stercoravium</name>
    <dbReference type="NCBI Taxonomy" id="2840803"/>
    <lineage>
        <taxon>Bacteria</taxon>
        <taxon>Bacillati</taxon>
        <taxon>Bacillota</taxon>
        <taxon>Clostridia</taxon>
        <taxon>Eubacteriales</taxon>
        <taxon>Oscillospiraceae</taxon>
        <taxon>Oscillospiraceae incertae sedis</taxon>
        <taxon>Candidatus Faecivivens</taxon>
    </lineage>
</organism>
<comment type="similarity">
    <text evidence="2">Belongs to the binding-protein-dependent transport system permease family. FecCD subfamily.</text>
</comment>
<keyword evidence="6 8" id="KW-1133">Transmembrane helix</keyword>
<dbReference type="Gene3D" id="1.10.3470.10">
    <property type="entry name" value="ABC transporter involved in vitamin B12 uptake, BtuC"/>
    <property type="match status" value="1"/>
</dbReference>
<proteinExistence type="inferred from homology"/>
<evidence type="ECO:0000256" key="3">
    <source>
        <dbReference type="ARBA" id="ARBA00022448"/>
    </source>
</evidence>
<keyword evidence="3" id="KW-0813">Transport</keyword>
<dbReference type="GO" id="GO:0022857">
    <property type="term" value="F:transmembrane transporter activity"/>
    <property type="evidence" value="ECO:0007669"/>
    <property type="project" value="InterPro"/>
</dbReference>
<feature type="transmembrane region" description="Helical" evidence="8">
    <location>
        <begin position="110"/>
        <end position="143"/>
    </location>
</feature>
<dbReference type="PANTHER" id="PTHR30472">
    <property type="entry name" value="FERRIC ENTEROBACTIN TRANSPORT SYSTEM PERMEASE PROTEIN"/>
    <property type="match status" value="1"/>
</dbReference>
<dbReference type="PANTHER" id="PTHR30472:SF70">
    <property type="entry name" value="MOLYBDATE IMPORT SYSTEM PERMEASE PROTEIN MOLB"/>
    <property type="match status" value="1"/>
</dbReference>
<reference evidence="9" key="1">
    <citation type="submission" date="2020-10" db="EMBL/GenBank/DDBJ databases">
        <authorList>
            <person name="Gilroy R."/>
        </authorList>
    </citation>
    <scope>NUCLEOTIDE SEQUENCE</scope>
    <source>
        <strain evidence="9">CHK189-12415</strain>
    </source>
</reference>
<evidence type="ECO:0000256" key="2">
    <source>
        <dbReference type="ARBA" id="ARBA00007935"/>
    </source>
</evidence>
<evidence type="ECO:0000256" key="1">
    <source>
        <dbReference type="ARBA" id="ARBA00004651"/>
    </source>
</evidence>
<dbReference type="InterPro" id="IPR000522">
    <property type="entry name" value="ABC_transptr_permease_BtuC"/>
</dbReference>
<evidence type="ECO:0000313" key="9">
    <source>
        <dbReference type="EMBL" id="HIR60451.1"/>
    </source>
</evidence>
<dbReference type="SUPFAM" id="SSF81345">
    <property type="entry name" value="ABC transporter involved in vitamin B12 uptake, BtuC"/>
    <property type="match status" value="1"/>
</dbReference>
<gene>
    <name evidence="9" type="ORF">IAB37_02590</name>
</gene>
<evidence type="ECO:0000313" key="10">
    <source>
        <dbReference type="Proteomes" id="UP000824241"/>
    </source>
</evidence>
<dbReference type="GO" id="GO:0005886">
    <property type="term" value="C:plasma membrane"/>
    <property type="evidence" value="ECO:0007669"/>
    <property type="project" value="UniProtKB-SubCell"/>
</dbReference>
<protein>
    <submittedName>
        <fullName evidence="9">Iron ABC transporter permease</fullName>
    </submittedName>
</protein>
<dbReference type="GO" id="GO:0033214">
    <property type="term" value="P:siderophore-iron import into cell"/>
    <property type="evidence" value="ECO:0007669"/>
    <property type="project" value="TreeGrafter"/>
</dbReference>
<feature type="transmembrane region" description="Helical" evidence="8">
    <location>
        <begin position="314"/>
        <end position="333"/>
    </location>
</feature>
<keyword evidence="4" id="KW-1003">Cell membrane</keyword>
<evidence type="ECO:0000256" key="7">
    <source>
        <dbReference type="ARBA" id="ARBA00023136"/>
    </source>
</evidence>
<feature type="transmembrane region" description="Helical" evidence="8">
    <location>
        <begin position="246"/>
        <end position="272"/>
    </location>
</feature>